<evidence type="ECO:0000313" key="2">
    <source>
        <dbReference type="EMBL" id="MDQ0153697.1"/>
    </source>
</evidence>
<sequence>MGFAQPKNAQHKRKAVNKYTVEGRELIHKNLQIDTETMLWVMRNPVRGRSIEYADNRISLYAAQYGKCAVTGETMAPHDIHCHHKLPVSKGGTDEYANLILIKKDVHTIIHATQDPTVERLLKFLNLEPKQLVKLNKLRALAEMPPIIL</sequence>
<dbReference type="CDD" id="cd00085">
    <property type="entry name" value="HNHc"/>
    <property type="match status" value="1"/>
</dbReference>
<protein>
    <submittedName>
        <fullName evidence="2">5-methylcytosine-specific restriction endonuclease McrA</fullName>
    </submittedName>
</protein>
<keyword evidence="2" id="KW-0255">Endonuclease</keyword>
<keyword evidence="2" id="KW-0540">Nuclease</keyword>
<name>A0AAE3VCQ0_9FIRM</name>
<dbReference type="GO" id="GO:0003676">
    <property type="term" value="F:nucleic acid binding"/>
    <property type="evidence" value="ECO:0007669"/>
    <property type="project" value="InterPro"/>
</dbReference>
<organism evidence="2 3">
    <name type="scientific">Moryella indoligenes</name>
    <dbReference type="NCBI Taxonomy" id="371674"/>
    <lineage>
        <taxon>Bacteria</taxon>
        <taxon>Bacillati</taxon>
        <taxon>Bacillota</taxon>
        <taxon>Clostridia</taxon>
        <taxon>Lachnospirales</taxon>
        <taxon>Lachnospiraceae</taxon>
        <taxon>Moryella</taxon>
    </lineage>
</organism>
<reference evidence="2" key="1">
    <citation type="submission" date="2023-07" db="EMBL/GenBank/DDBJ databases">
        <title>Genomic Encyclopedia of Type Strains, Phase IV (KMG-IV): sequencing the most valuable type-strain genomes for metagenomic binning, comparative biology and taxonomic classification.</title>
        <authorList>
            <person name="Goeker M."/>
        </authorList>
    </citation>
    <scope>NUCLEOTIDE SEQUENCE</scope>
    <source>
        <strain evidence="2">DSM 19659</strain>
    </source>
</reference>
<dbReference type="InterPro" id="IPR002711">
    <property type="entry name" value="HNH"/>
</dbReference>
<keyword evidence="2" id="KW-0378">Hydrolase</keyword>
<dbReference type="AlphaFoldDB" id="A0AAE3VCQ0"/>
<dbReference type="EMBL" id="JAUSTO010000038">
    <property type="protein sequence ID" value="MDQ0153697.1"/>
    <property type="molecule type" value="Genomic_DNA"/>
</dbReference>
<dbReference type="Pfam" id="PF01844">
    <property type="entry name" value="HNH"/>
    <property type="match status" value="1"/>
</dbReference>
<proteinExistence type="predicted"/>
<evidence type="ECO:0000313" key="3">
    <source>
        <dbReference type="Proteomes" id="UP001241537"/>
    </source>
</evidence>
<dbReference type="Gene3D" id="1.10.30.50">
    <property type="match status" value="1"/>
</dbReference>
<dbReference type="InterPro" id="IPR003615">
    <property type="entry name" value="HNH_nuc"/>
</dbReference>
<dbReference type="GO" id="GO:0008270">
    <property type="term" value="F:zinc ion binding"/>
    <property type="evidence" value="ECO:0007669"/>
    <property type="project" value="InterPro"/>
</dbReference>
<gene>
    <name evidence="2" type="ORF">J2S20_002421</name>
</gene>
<dbReference type="GO" id="GO:0004519">
    <property type="term" value="F:endonuclease activity"/>
    <property type="evidence" value="ECO:0007669"/>
    <property type="project" value="UniProtKB-KW"/>
</dbReference>
<accession>A0AAE3VCQ0</accession>
<keyword evidence="3" id="KW-1185">Reference proteome</keyword>
<dbReference type="Proteomes" id="UP001241537">
    <property type="component" value="Unassembled WGS sequence"/>
</dbReference>
<evidence type="ECO:0000259" key="1">
    <source>
        <dbReference type="Pfam" id="PF01844"/>
    </source>
</evidence>
<comment type="caution">
    <text evidence="2">The sequence shown here is derived from an EMBL/GenBank/DDBJ whole genome shotgun (WGS) entry which is preliminary data.</text>
</comment>
<feature type="domain" description="HNH" evidence="1">
    <location>
        <begin position="75"/>
        <end position="108"/>
    </location>
</feature>